<feature type="region of interest" description="Disordered" evidence="1">
    <location>
        <begin position="136"/>
        <end position="222"/>
    </location>
</feature>
<feature type="compositionally biased region" description="Polar residues" evidence="1">
    <location>
        <begin position="146"/>
        <end position="163"/>
    </location>
</feature>
<evidence type="ECO:0000259" key="2">
    <source>
        <dbReference type="PROSITE" id="PS50878"/>
    </source>
</evidence>
<feature type="domain" description="Reverse transcriptase" evidence="2">
    <location>
        <begin position="1"/>
        <end position="120"/>
    </location>
</feature>
<dbReference type="OrthoDB" id="411871at2759"/>
<proteinExistence type="predicted"/>
<accession>A0A4C1YSE5</accession>
<evidence type="ECO:0000313" key="3">
    <source>
        <dbReference type="EMBL" id="GBP77913.1"/>
    </source>
</evidence>
<protein>
    <recommendedName>
        <fullName evidence="2">Reverse transcriptase domain-containing protein</fullName>
    </recommendedName>
</protein>
<dbReference type="AlphaFoldDB" id="A0A4C1YSE5"/>
<dbReference type="PROSITE" id="PS50878">
    <property type="entry name" value="RT_POL"/>
    <property type="match status" value="1"/>
</dbReference>
<reference evidence="3 4" key="1">
    <citation type="journal article" date="2019" name="Commun. Biol.">
        <title>The bagworm genome reveals a unique fibroin gene that provides high tensile strength.</title>
        <authorList>
            <person name="Kono N."/>
            <person name="Nakamura H."/>
            <person name="Ohtoshi R."/>
            <person name="Tomita M."/>
            <person name="Numata K."/>
            <person name="Arakawa K."/>
        </authorList>
    </citation>
    <scope>NUCLEOTIDE SEQUENCE [LARGE SCALE GENOMIC DNA]</scope>
</reference>
<organism evidence="3 4">
    <name type="scientific">Eumeta variegata</name>
    <name type="common">Bagworm moth</name>
    <name type="synonym">Eumeta japonica</name>
    <dbReference type="NCBI Taxonomy" id="151549"/>
    <lineage>
        <taxon>Eukaryota</taxon>
        <taxon>Metazoa</taxon>
        <taxon>Ecdysozoa</taxon>
        <taxon>Arthropoda</taxon>
        <taxon>Hexapoda</taxon>
        <taxon>Insecta</taxon>
        <taxon>Pterygota</taxon>
        <taxon>Neoptera</taxon>
        <taxon>Endopterygota</taxon>
        <taxon>Lepidoptera</taxon>
        <taxon>Glossata</taxon>
        <taxon>Ditrysia</taxon>
        <taxon>Tineoidea</taxon>
        <taxon>Psychidae</taxon>
        <taxon>Oiketicinae</taxon>
        <taxon>Eumeta</taxon>
    </lineage>
</organism>
<gene>
    <name evidence="3" type="ORF">EVAR_89566_1</name>
</gene>
<evidence type="ECO:0000256" key="1">
    <source>
        <dbReference type="SAM" id="MobiDB-lite"/>
    </source>
</evidence>
<dbReference type="Proteomes" id="UP000299102">
    <property type="component" value="Unassembled WGS sequence"/>
</dbReference>
<sequence length="291" mass="32788">MGVPQGSVLKPFLFLVYINDLPQLVKDDNGIILFADDTSLLFKIDRHQPAFDEVNSTIAEIVEWFSINNLLLNERKTKLVKFSLSYSKLIDTNVMVKNEECTRIKESEGKPCCVFCGSNSTANYGGCPRAPKFIKHTRRTDKGSSIRKTPPTNNIQNIPTLGNKTKKTPSAGEFRPAFTPIRNAWFRNQPSRAASEPTKGSSRPKPSGSALDNEKSSKDSPLGEDIKSIMSLLRLTKSEKCAELEVFVKRYLFSYFFNIWFRKGRGGEEDRISANFEAIIPEIIKLIRKIA</sequence>
<dbReference type="PANTHER" id="PTHR33332">
    <property type="entry name" value="REVERSE TRANSCRIPTASE DOMAIN-CONTAINING PROTEIN"/>
    <property type="match status" value="1"/>
</dbReference>
<dbReference type="STRING" id="151549.A0A4C1YSE5"/>
<comment type="caution">
    <text evidence="3">The sequence shown here is derived from an EMBL/GenBank/DDBJ whole genome shotgun (WGS) entry which is preliminary data.</text>
</comment>
<dbReference type="Pfam" id="PF00078">
    <property type="entry name" value="RVT_1"/>
    <property type="match status" value="1"/>
</dbReference>
<evidence type="ECO:0000313" key="4">
    <source>
        <dbReference type="Proteomes" id="UP000299102"/>
    </source>
</evidence>
<keyword evidence="4" id="KW-1185">Reference proteome</keyword>
<name>A0A4C1YSE5_EUMVA</name>
<dbReference type="InterPro" id="IPR000477">
    <property type="entry name" value="RT_dom"/>
</dbReference>
<dbReference type="EMBL" id="BGZK01001353">
    <property type="protein sequence ID" value="GBP77913.1"/>
    <property type="molecule type" value="Genomic_DNA"/>
</dbReference>